<reference evidence="9 10" key="1">
    <citation type="journal article" date="2018" name="bioRxiv">
        <title>Evidence of independent acquisition and adaption of ultra-small bacteria to human hosts across the highly diverse yet reduced genomes of the phylum Saccharibacteria.</title>
        <authorList>
            <person name="McLean J.S."/>
            <person name="Bor B."/>
            <person name="To T.T."/>
            <person name="Liu Q."/>
            <person name="Kearns K.A."/>
            <person name="Solden L.M."/>
            <person name="Wrighton K.C."/>
            <person name="He X."/>
            <person name="Shi W."/>
        </authorList>
    </citation>
    <scope>NUCLEOTIDE SEQUENCE [LARGE SCALE GENOMIC DNA]</scope>
    <source>
        <strain evidence="9 10">TM7_CMJM_G6_1_HOT_870</strain>
    </source>
</reference>
<dbReference type="Pfam" id="PF02565">
    <property type="entry name" value="RecO_C"/>
    <property type="match status" value="1"/>
</dbReference>
<name>A0ABY0FHK1_9BACT</name>
<reference evidence="9 10" key="2">
    <citation type="journal article" date="2020" name="Cell Rep.">
        <title>Acquisition and Adaptation of Ultra-small Parasitic Reduced Genome Bacteria to Mammalian Hosts.</title>
        <authorList>
            <person name="McLean J.S."/>
            <person name="Bor B."/>
            <person name="Kerns K.A."/>
            <person name="Liu Q."/>
            <person name="To T.T."/>
            <person name="Solden L."/>
            <person name="Hendrickson E.L."/>
            <person name="Wrighton K."/>
            <person name="Shi W."/>
            <person name="He X."/>
        </authorList>
    </citation>
    <scope>NUCLEOTIDE SEQUENCE [LARGE SCALE GENOMIC DNA]</scope>
    <source>
        <strain evidence="9 10">TM7_CMJM_G6_1_HOT_870</strain>
    </source>
</reference>
<accession>A0ABY0FHK1</accession>
<dbReference type="Proteomes" id="UP001190925">
    <property type="component" value="Unassembled WGS sequence"/>
</dbReference>
<feature type="domain" description="DNA replication/recombination mediator RecO N-terminal" evidence="8">
    <location>
        <begin position="1"/>
        <end position="78"/>
    </location>
</feature>
<dbReference type="EMBL" id="PRLK01000008">
    <property type="protein sequence ID" value="RYC72442.1"/>
    <property type="molecule type" value="Genomic_DNA"/>
</dbReference>
<comment type="similarity">
    <text evidence="1 7">Belongs to the RecO family.</text>
</comment>
<evidence type="ECO:0000313" key="10">
    <source>
        <dbReference type="Proteomes" id="UP001190925"/>
    </source>
</evidence>
<evidence type="ECO:0000256" key="1">
    <source>
        <dbReference type="ARBA" id="ARBA00007452"/>
    </source>
</evidence>
<keyword evidence="3 7" id="KW-0227">DNA damage</keyword>
<dbReference type="RefSeq" id="WP_129718936.1">
    <property type="nucleotide sequence ID" value="NZ_PRLK01000008.1"/>
</dbReference>
<proteinExistence type="inferred from homology"/>
<evidence type="ECO:0000256" key="6">
    <source>
        <dbReference type="ARBA" id="ARBA00033409"/>
    </source>
</evidence>
<evidence type="ECO:0000256" key="3">
    <source>
        <dbReference type="ARBA" id="ARBA00022763"/>
    </source>
</evidence>
<comment type="function">
    <text evidence="7">Involved in DNA repair and RecF pathway recombination.</text>
</comment>
<protein>
    <recommendedName>
        <fullName evidence="2 7">DNA repair protein RecO</fullName>
    </recommendedName>
    <alternativeName>
        <fullName evidence="6 7">Recombination protein O</fullName>
    </alternativeName>
</protein>
<dbReference type="InterPro" id="IPR012340">
    <property type="entry name" value="NA-bd_OB-fold"/>
</dbReference>
<evidence type="ECO:0000256" key="4">
    <source>
        <dbReference type="ARBA" id="ARBA00023172"/>
    </source>
</evidence>
<dbReference type="SUPFAM" id="SSF50249">
    <property type="entry name" value="Nucleic acid-binding proteins"/>
    <property type="match status" value="1"/>
</dbReference>
<dbReference type="Pfam" id="PF11967">
    <property type="entry name" value="RecO_N"/>
    <property type="match status" value="1"/>
</dbReference>
<evidence type="ECO:0000256" key="5">
    <source>
        <dbReference type="ARBA" id="ARBA00023204"/>
    </source>
</evidence>
<keyword evidence="10" id="KW-1185">Reference proteome</keyword>
<organism evidence="9 10">
    <name type="scientific">Candidatus Nanogingivalis gingivitcus</name>
    <dbReference type="NCBI Taxonomy" id="2171992"/>
    <lineage>
        <taxon>Bacteria</taxon>
        <taxon>Candidatus Saccharimonadota</taxon>
        <taxon>Candidatus Nanosyncoccalia</taxon>
        <taxon>Candidatus Nanogingivales</taxon>
        <taxon>Candidatus Nanogingivalaceae</taxon>
        <taxon>Candidatus Nanogingivalis</taxon>
    </lineage>
</organism>
<dbReference type="HAMAP" id="MF_00201">
    <property type="entry name" value="RecO"/>
    <property type="match status" value="1"/>
</dbReference>
<evidence type="ECO:0000313" key="9">
    <source>
        <dbReference type="EMBL" id="RYC72442.1"/>
    </source>
</evidence>
<dbReference type="InterPro" id="IPR042242">
    <property type="entry name" value="RecO_C"/>
</dbReference>
<dbReference type="PANTHER" id="PTHR33991">
    <property type="entry name" value="DNA REPAIR PROTEIN RECO"/>
    <property type="match status" value="1"/>
</dbReference>
<keyword evidence="5 7" id="KW-0234">DNA repair</keyword>
<dbReference type="PANTHER" id="PTHR33991:SF1">
    <property type="entry name" value="DNA REPAIR PROTEIN RECO"/>
    <property type="match status" value="1"/>
</dbReference>
<keyword evidence="4 7" id="KW-0233">DNA recombination</keyword>
<evidence type="ECO:0000259" key="8">
    <source>
        <dbReference type="Pfam" id="PF11967"/>
    </source>
</evidence>
<dbReference type="Gene3D" id="1.20.1440.120">
    <property type="entry name" value="Recombination protein O, C-terminal domain"/>
    <property type="match status" value="1"/>
</dbReference>
<dbReference type="InterPro" id="IPR003717">
    <property type="entry name" value="RecO"/>
</dbReference>
<dbReference type="NCBIfam" id="TIGR00613">
    <property type="entry name" value="reco"/>
    <property type="match status" value="1"/>
</dbReference>
<evidence type="ECO:0000256" key="2">
    <source>
        <dbReference type="ARBA" id="ARBA00021310"/>
    </source>
</evidence>
<dbReference type="Gene3D" id="2.40.50.140">
    <property type="entry name" value="Nucleic acid-binding proteins"/>
    <property type="match status" value="1"/>
</dbReference>
<comment type="caution">
    <text evidence="9">The sequence shown here is derived from an EMBL/GenBank/DDBJ whole genome shotgun (WGS) entry which is preliminary data.</text>
</comment>
<sequence length="224" mass="25773">MKQIKTFALVLNRTNYGEADRIVNFITPLGKKVAMARGSRKQKSKLASGIEPFALNEVVFLEGKTDLYTLSSSRMVDFYRYILQDFSRTEFAYRAIKKINAYSENIDGGNFYDILLQTLISLNNQKNSLEIVEYWFELQLAFTIGEEVNLQYDNNSNKLDSSRNYNFDIYQKVFVEDINGRYSSEDIKFLRLMLTSTPSLISRVVGSAEILAKVKPIIESFIGR</sequence>
<evidence type="ECO:0000256" key="7">
    <source>
        <dbReference type="HAMAP-Rule" id="MF_00201"/>
    </source>
</evidence>
<gene>
    <name evidence="7 9" type="primary">recO</name>
    <name evidence="9" type="ORF">G6CMJM_00540</name>
</gene>
<dbReference type="InterPro" id="IPR022572">
    <property type="entry name" value="DNA_rep/recomb_RecO_N"/>
</dbReference>